<evidence type="ECO:0000256" key="2">
    <source>
        <dbReference type="ARBA" id="ARBA00004584"/>
    </source>
</evidence>
<keyword evidence="5" id="KW-0539">Nucleus</keyword>
<dbReference type="PANTHER" id="PTHR48208">
    <property type="entry name" value="CENTROMERE PROTEIN I"/>
    <property type="match status" value="1"/>
</dbReference>
<name>A0A194PMS0_PAPXU</name>
<proteinExistence type="inferred from homology"/>
<dbReference type="GO" id="GO:0000070">
    <property type="term" value="P:mitotic sister chromatid segregation"/>
    <property type="evidence" value="ECO:0007669"/>
    <property type="project" value="TreeGrafter"/>
</dbReference>
<organism evidence="7 8">
    <name type="scientific">Papilio xuthus</name>
    <name type="common">Asian swallowtail butterfly</name>
    <dbReference type="NCBI Taxonomy" id="66420"/>
    <lineage>
        <taxon>Eukaryota</taxon>
        <taxon>Metazoa</taxon>
        <taxon>Ecdysozoa</taxon>
        <taxon>Arthropoda</taxon>
        <taxon>Hexapoda</taxon>
        <taxon>Insecta</taxon>
        <taxon>Pterygota</taxon>
        <taxon>Neoptera</taxon>
        <taxon>Endopterygota</taxon>
        <taxon>Lepidoptera</taxon>
        <taxon>Glossata</taxon>
        <taxon>Ditrysia</taxon>
        <taxon>Papilionoidea</taxon>
        <taxon>Papilionidae</taxon>
        <taxon>Papilioninae</taxon>
        <taxon>Papilio</taxon>
    </lineage>
</organism>
<comment type="similarity">
    <text evidence="3">Belongs to the CENP-I/CTF3 family.</text>
</comment>
<dbReference type="Proteomes" id="UP000053268">
    <property type="component" value="Unassembled WGS sequence"/>
</dbReference>
<evidence type="ECO:0000256" key="3">
    <source>
        <dbReference type="ARBA" id="ARBA00005470"/>
    </source>
</evidence>
<accession>A0A194PMS0</accession>
<dbReference type="GO" id="GO:0005634">
    <property type="term" value="C:nucleus"/>
    <property type="evidence" value="ECO:0007669"/>
    <property type="project" value="UniProtKB-SubCell"/>
</dbReference>
<evidence type="ECO:0000256" key="1">
    <source>
        <dbReference type="ARBA" id="ARBA00004123"/>
    </source>
</evidence>
<evidence type="ECO:0000313" key="8">
    <source>
        <dbReference type="Proteomes" id="UP000053268"/>
    </source>
</evidence>
<dbReference type="EMBL" id="KQ459598">
    <property type="protein sequence ID" value="KPI94612.1"/>
    <property type="molecule type" value="Genomic_DNA"/>
</dbReference>
<dbReference type="GO" id="GO:0000939">
    <property type="term" value="C:inner kinetochore"/>
    <property type="evidence" value="ECO:0007669"/>
    <property type="project" value="TreeGrafter"/>
</dbReference>
<keyword evidence="8" id="KW-1185">Reference proteome</keyword>
<dbReference type="AlphaFoldDB" id="A0A194PMS0"/>
<evidence type="ECO:0000256" key="5">
    <source>
        <dbReference type="ARBA" id="ARBA00023242"/>
    </source>
</evidence>
<sequence>MTDVEDIIHYIKSLRKGFDKDLFQSKIDELAYIVENEGLEFNDFHTLFKVWLNLSIPITKWINLGACLVPNEKIGKLTVDYALRWLLAKYDNQSNFSNISFLLDWLTAAMDCNSVELDALNIGYEVFYSTLTYEALAPHSIKLVYNLTKPSDVTRRRVVELLDCAKKREAKKNLYRQIQVLLGLFKSYRPECVPEDIPSISIHTSFRKINANLLNRFTLSQDSGRNKKDPLIPNMEFLKLGSMQYTEQVTQKTYLDFSSPVSLLKHSVSRPSSRPARLRALLCNDTGTILLALASDTEQAFFSHDLHHLLNHCFFDKSPYSYEEKQYLLHRLATFQRTILQGIPVVTRFLAQFIAFWNETDFFGEIMDLVEWLSTDCYEYIESIMTSLTKIYSRAHSMDQCVMLKSLSAMYANLVHTSVRDRRLFMSTNSPRIEYSQILRGVATLLTQLYRKIFSKLKNKQNNGIKNTHEFEHRQLLKAYTSDVISCLYQENFLSNREEGYVFSKLNKQTVAMLNKIIPNAESKFSLRNHLAFAPYTYMQIEGSQAEAADNSMWFKYAIDKQFPSLCKLLIMTTPQLVT</sequence>
<dbReference type="Pfam" id="PF07778">
    <property type="entry name" value="CENP-I"/>
    <property type="match status" value="1"/>
</dbReference>
<dbReference type="GO" id="GO:0034080">
    <property type="term" value="P:CENP-A containing chromatin assembly"/>
    <property type="evidence" value="ECO:0007669"/>
    <property type="project" value="TreeGrafter"/>
</dbReference>
<dbReference type="InterPro" id="IPR012485">
    <property type="entry name" value="CENP-I"/>
</dbReference>
<reference evidence="7 8" key="1">
    <citation type="journal article" date="2015" name="Nat. Commun.">
        <title>Outbred genome sequencing and CRISPR/Cas9 gene editing in butterflies.</title>
        <authorList>
            <person name="Li X."/>
            <person name="Fan D."/>
            <person name="Zhang W."/>
            <person name="Liu G."/>
            <person name="Zhang L."/>
            <person name="Zhao L."/>
            <person name="Fang X."/>
            <person name="Chen L."/>
            <person name="Dong Y."/>
            <person name="Chen Y."/>
            <person name="Ding Y."/>
            <person name="Zhao R."/>
            <person name="Feng M."/>
            <person name="Zhu Y."/>
            <person name="Feng Y."/>
            <person name="Jiang X."/>
            <person name="Zhu D."/>
            <person name="Xiang H."/>
            <person name="Feng X."/>
            <person name="Li S."/>
            <person name="Wang J."/>
            <person name="Zhang G."/>
            <person name="Kronforst M.R."/>
            <person name="Wang W."/>
        </authorList>
    </citation>
    <scope>NUCLEOTIDE SEQUENCE [LARGE SCALE GENOMIC DNA]</scope>
    <source>
        <strain evidence="7">Ya'a_city_454_Px</strain>
        <tissue evidence="7">Whole body</tissue>
    </source>
</reference>
<evidence type="ECO:0000256" key="4">
    <source>
        <dbReference type="ARBA" id="ARBA00022454"/>
    </source>
</evidence>
<dbReference type="PANTHER" id="PTHR48208:SF2">
    <property type="entry name" value="CENTROMERE PROTEIN I"/>
    <property type="match status" value="1"/>
</dbReference>
<dbReference type="STRING" id="66420.A0A194PMS0"/>
<comment type="subcellular location">
    <subcellularLocation>
        <location evidence="2">Chromosome</location>
        <location evidence="2">Centromere</location>
    </subcellularLocation>
    <subcellularLocation>
        <location evidence="1">Nucleus</location>
    </subcellularLocation>
</comment>
<evidence type="ECO:0000313" key="7">
    <source>
        <dbReference type="EMBL" id="KPI94612.1"/>
    </source>
</evidence>
<protein>
    <submittedName>
        <fullName evidence="7">Centromere protein I</fullName>
    </submittedName>
</protein>
<keyword evidence="4" id="KW-0158">Chromosome</keyword>
<evidence type="ECO:0000256" key="6">
    <source>
        <dbReference type="ARBA" id="ARBA00023328"/>
    </source>
</evidence>
<gene>
    <name evidence="7" type="ORF">RR46_05864</name>
</gene>
<keyword evidence="6" id="KW-0137">Centromere</keyword>